<evidence type="ECO:0000256" key="1">
    <source>
        <dbReference type="SAM" id="MobiDB-lite"/>
    </source>
</evidence>
<accession>A0A132MX45</accession>
<evidence type="ECO:0000313" key="3">
    <source>
        <dbReference type="Proteomes" id="UP000070188"/>
    </source>
</evidence>
<dbReference type="Proteomes" id="UP000070188">
    <property type="component" value="Unassembled WGS sequence"/>
</dbReference>
<dbReference type="EMBL" id="LAXD01000001">
    <property type="protein sequence ID" value="KWX02397.1"/>
    <property type="molecule type" value="Genomic_DNA"/>
</dbReference>
<name>A0A132MX45_9ACTN</name>
<protein>
    <submittedName>
        <fullName evidence="2">Uncharacterized protein</fullName>
    </submittedName>
</protein>
<dbReference type="PATRIC" id="fig|1469144.10.peg.3692"/>
<gene>
    <name evidence="2" type="ORF">LI90_3440</name>
</gene>
<dbReference type="STRING" id="1469144.LI90_3440"/>
<organism evidence="2 3">
    <name type="scientific">Carbonactinospora thermoautotrophica</name>
    <dbReference type="NCBI Taxonomy" id="1469144"/>
    <lineage>
        <taxon>Bacteria</taxon>
        <taxon>Bacillati</taxon>
        <taxon>Actinomycetota</taxon>
        <taxon>Actinomycetes</taxon>
        <taxon>Kitasatosporales</taxon>
        <taxon>Carbonactinosporaceae</taxon>
        <taxon>Carbonactinospora</taxon>
    </lineage>
</organism>
<dbReference type="AlphaFoldDB" id="A0A132MX45"/>
<proteinExistence type="predicted"/>
<evidence type="ECO:0000313" key="2">
    <source>
        <dbReference type="EMBL" id="KWX02397.1"/>
    </source>
</evidence>
<feature type="region of interest" description="Disordered" evidence="1">
    <location>
        <begin position="1"/>
        <end position="57"/>
    </location>
</feature>
<comment type="caution">
    <text evidence="2">The sequence shown here is derived from an EMBL/GenBank/DDBJ whole genome shotgun (WGS) entry which is preliminary data.</text>
</comment>
<sequence>MGLPGWPRSSEVVMPPLYEGGSCRGTHRVPGVWHATSRAPEQDESSAGSRRGRGRSS</sequence>
<reference evidence="3" key="1">
    <citation type="submission" date="2015-04" db="EMBL/GenBank/DDBJ databases">
        <title>Physiological reanalysis, assessment of diazotrophy, and genome sequences of multiple isolates of Streptomyces thermoautotrophicus.</title>
        <authorList>
            <person name="MacKellar D.C."/>
            <person name="Lieber L."/>
            <person name="Norman J."/>
            <person name="Bolger A."/>
            <person name="Tobin C."/>
            <person name="Murray J.W."/>
            <person name="Chang R."/>
            <person name="Ford T."/>
            <person name="Nguyen P.Q."/>
            <person name="Woodward J."/>
            <person name="Permingeat H."/>
            <person name="Joshi N.S."/>
            <person name="Silver P.A."/>
            <person name="Usadel B."/>
            <person name="Rutherford A.W."/>
            <person name="Friesen M."/>
            <person name="Prell J."/>
        </authorList>
    </citation>
    <scope>NUCLEOTIDE SEQUENCE [LARGE SCALE GENOMIC DNA]</scope>
    <source>
        <strain evidence="3">H1</strain>
    </source>
</reference>
<keyword evidence="3" id="KW-1185">Reference proteome</keyword>